<dbReference type="InterPro" id="IPR050194">
    <property type="entry name" value="Glycosyltransferase_grp1"/>
</dbReference>
<comment type="caution">
    <text evidence="3">The sequence shown here is derived from an EMBL/GenBank/DDBJ whole genome shotgun (WGS) entry which is preliminary data.</text>
</comment>
<reference evidence="3" key="2">
    <citation type="journal article" date="2021" name="PeerJ">
        <title>Extensive microbial diversity within the chicken gut microbiome revealed by metagenomics and culture.</title>
        <authorList>
            <person name="Gilroy R."/>
            <person name="Ravi A."/>
            <person name="Getino M."/>
            <person name="Pursley I."/>
            <person name="Horton D.L."/>
            <person name="Alikhan N.F."/>
            <person name="Baker D."/>
            <person name="Gharbi K."/>
            <person name="Hall N."/>
            <person name="Watson M."/>
            <person name="Adriaenssens E.M."/>
            <person name="Foster-Nyarko E."/>
            <person name="Jarju S."/>
            <person name="Secka A."/>
            <person name="Antonio M."/>
            <person name="Oren A."/>
            <person name="Chaudhuri R.R."/>
            <person name="La Ragione R."/>
            <person name="Hildebrand F."/>
            <person name="Pallen M.J."/>
        </authorList>
    </citation>
    <scope>NUCLEOTIDE SEQUENCE</scope>
    <source>
        <strain evidence="3">ChiW13-3771</strain>
    </source>
</reference>
<dbReference type="GO" id="GO:0016757">
    <property type="term" value="F:glycosyltransferase activity"/>
    <property type="evidence" value="ECO:0007669"/>
    <property type="project" value="InterPro"/>
</dbReference>
<evidence type="ECO:0000313" key="3">
    <source>
        <dbReference type="EMBL" id="HIR87521.1"/>
    </source>
</evidence>
<dbReference type="SUPFAM" id="SSF53756">
    <property type="entry name" value="UDP-Glycosyltransferase/glycogen phosphorylase"/>
    <property type="match status" value="1"/>
</dbReference>
<name>A0A9D1ECG4_9FIRM</name>
<dbReference type="Gene3D" id="3.40.50.2000">
    <property type="entry name" value="Glycogen Phosphorylase B"/>
    <property type="match status" value="2"/>
</dbReference>
<dbReference type="AlphaFoldDB" id="A0A9D1ECG4"/>
<dbReference type="PANTHER" id="PTHR45947:SF3">
    <property type="entry name" value="SULFOQUINOVOSYL TRANSFERASE SQD2"/>
    <property type="match status" value="1"/>
</dbReference>
<dbReference type="Pfam" id="PF00534">
    <property type="entry name" value="Glycos_transf_1"/>
    <property type="match status" value="1"/>
</dbReference>
<accession>A0A9D1ECG4</accession>
<sequence>MKILIVNTCSYKRNGITTVIINFFRAMDKTDLQIDFVATNQNTDAWFKEEVSKSGSQFYTLDRSTKHLIRYIRQLYNIMRHYDVVHAHGNSGTLAIEMLAAKKANVKLRIAHSHSTTCTSKIADQLLKPVLYRCCNGRLACGKDAGTWLFGKRTFEVINNGIDSKKYAFNADIRESIRKKLSLNQEKVIGHVGGFFEAKNHVFLIQLFEKIYLQDKSYKLLLIGDGERKEEVEYIVEKKGLKEAVMFIGSVPNVNEYLNAMDLIVMPSLYEGIPLTLIEEQANGLPCIVSDGITKEVDKTGLVQFLSLNDDSQVWIDVIRKTINSKNRERVSLDAIKSIQSSGYDIQNQANKLKNYYLIGK</sequence>
<dbReference type="CDD" id="cd03812">
    <property type="entry name" value="GT4_CapH-like"/>
    <property type="match status" value="1"/>
</dbReference>
<evidence type="ECO:0000259" key="2">
    <source>
        <dbReference type="Pfam" id="PF13439"/>
    </source>
</evidence>
<protein>
    <submittedName>
        <fullName evidence="3">Glycosyltransferase family 1 protein</fullName>
    </submittedName>
</protein>
<dbReference type="Proteomes" id="UP000824201">
    <property type="component" value="Unassembled WGS sequence"/>
</dbReference>
<feature type="domain" description="Glycosyltransferase subfamily 4-like N-terminal" evidence="2">
    <location>
        <begin position="14"/>
        <end position="164"/>
    </location>
</feature>
<dbReference type="InterPro" id="IPR028098">
    <property type="entry name" value="Glyco_trans_4-like_N"/>
</dbReference>
<evidence type="ECO:0000313" key="4">
    <source>
        <dbReference type="Proteomes" id="UP000824201"/>
    </source>
</evidence>
<dbReference type="PANTHER" id="PTHR45947">
    <property type="entry name" value="SULFOQUINOVOSYL TRANSFERASE SQD2"/>
    <property type="match status" value="1"/>
</dbReference>
<dbReference type="EMBL" id="DVHN01000007">
    <property type="protein sequence ID" value="HIR87521.1"/>
    <property type="molecule type" value="Genomic_DNA"/>
</dbReference>
<gene>
    <name evidence="3" type="ORF">IAC96_01080</name>
</gene>
<reference evidence="3" key="1">
    <citation type="submission" date="2020-10" db="EMBL/GenBank/DDBJ databases">
        <authorList>
            <person name="Gilroy R."/>
        </authorList>
    </citation>
    <scope>NUCLEOTIDE SEQUENCE</scope>
    <source>
        <strain evidence="3">ChiW13-3771</strain>
    </source>
</reference>
<organism evidence="3 4">
    <name type="scientific">Candidatus Fimimorpha faecalis</name>
    <dbReference type="NCBI Taxonomy" id="2840824"/>
    <lineage>
        <taxon>Bacteria</taxon>
        <taxon>Bacillati</taxon>
        <taxon>Bacillota</taxon>
        <taxon>Clostridia</taxon>
        <taxon>Eubacteriales</taxon>
        <taxon>Candidatus Fimimorpha</taxon>
    </lineage>
</organism>
<evidence type="ECO:0000259" key="1">
    <source>
        <dbReference type="Pfam" id="PF00534"/>
    </source>
</evidence>
<feature type="domain" description="Glycosyl transferase family 1" evidence="1">
    <location>
        <begin position="174"/>
        <end position="327"/>
    </location>
</feature>
<dbReference type="InterPro" id="IPR001296">
    <property type="entry name" value="Glyco_trans_1"/>
</dbReference>
<proteinExistence type="predicted"/>
<dbReference type="Pfam" id="PF13439">
    <property type="entry name" value="Glyco_transf_4"/>
    <property type="match status" value="1"/>
</dbReference>